<dbReference type="PROSITE" id="PS50043">
    <property type="entry name" value="HTH_LUXR_2"/>
    <property type="match status" value="1"/>
</dbReference>
<dbReference type="PRINTS" id="PR00038">
    <property type="entry name" value="HTHLUXR"/>
</dbReference>
<dbReference type="Pfam" id="PF00196">
    <property type="entry name" value="GerE"/>
    <property type="match status" value="1"/>
</dbReference>
<evidence type="ECO:0000313" key="7">
    <source>
        <dbReference type="Proteomes" id="UP000005778"/>
    </source>
</evidence>
<dbReference type="PANTHER" id="PTHR43214:SF43">
    <property type="entry name" value="TWO-COMPONENT RESPONSE REGULATOR"/>
    <property type="match status" value="1"/>
</dbReference>
<dbReference type="InterPro" id="IPR000792">
    <property type="entry name" value="Tscrpt_reg_LuxR_C"/>
</dbReference>
<dbReference type="PROSITE" id="PS00622">
    <property type="entry name" value="HTH_LUXR_1"/>
    <property type="match status" value="1"/>
</dbReference>
<dbReference type="STRING" id="879212.DespoDRAFT_03646"/>
<keyword evidence="7" id="KW-1185">Reference proteome</keyword>
<protein>
    <submittedName>
        <fullName evidence="6">Response regulator containing a CheY-like receiver domain and an HTH DNA-binding domain</fullName>
    </submittedName>
</protein>
<evidence type="ECO:0000259" key="5">
    <source>
        <dbReference type="PROSITE" id="PS50110"/>
    </source>
</evidence>
<dbReference type="HOGENOM" id="CLU_000445_90_1_7"/>
<dbReference type="OrthoDB" id="9780312at2"/>
<dbReference type="InterPro" id="IPR039420">
    <property type="entry name" value="WalR-like"/>
</dbReference>
<dbReference type="SUPFAM" id="SSF52172">
    <property type="entry name" value="CheY-like"/>
    <property type="match status" value="1"/>
</dbReference>
<dbReference type="InterPro" id="IPR001789">
    <property type="entry name" value="Sig_transdc_resp-reg_receiver"/>
</dbReference>
<evidence type="ECO:0000256" key="2">
    <source>
        <dbReference type="ARBA" id="ARBA00023125"/>
    </source>
</evidence>
<feature type="modified residue" description="4-aspartylphosphate" evidence="3">
    <location>
        <position position="60"/>
    </location>
</feature>
<dbReference type="SMART" id="SM00421">
    <property type="entry name" value="HTH_LUXR"/>
    <property type="match status" value="1"/>
</dbReference>
<evidence type="ECO:0000313" key="6">
    <source>
        <dbReference type="EMBL" id="EIM65389.1"/>
    </source>
</evidence>
<feature type="domain" description="HTH luxR-type" evidence="4">
    <location>
        <begin position="151"/>
        <end position="216"/>
    </location>
</feature>
<reference evidence="6 7" key="1">
    <citation type="submission" date="2011-09" db="EMBL/GenBank/DDBJ databases">
        <authorList>
            <consortium name="US DOE Joint Genome Institute (JGI-PGF)"/>
            <person name="Lucas S."/>
            <person name="Han J."/>
            <person name="Lapidus A."/>
            <person name="Cheng J.-F."/>
            <person name="Goodwin L."/>
            <person name="Pitluck S."/>
            <person name="Peters L."/>
            <person name="Land M.L."/>
            <person name="Hauser L."/>
            <person name="Orellana R."/>
            <person name="Lovley D."/>
            <person name="Woyke T.J."/>
        </authorList>
    </citation>
    <scope>NUCLEOTIDE SEQUENCE [LARGE SCALE GENOMIC DNA]</scope>
    <source>
        <strain evidence="6 7">2ac9</strain>
    </source>
</reference>
<dbReference type="Gene3D" id="3.40.50.2300">
    <property type="match status" value="1"/>
</dbReference>
<dbReference type="GO" id="GO:0006355">
    <property type="term" value="P:regulation of DNA-templated transcription"/>
    <property type="evidence" value="ECO:0007669"/>
    <property type="project" value="InterPro"/>
</dbReference>
<dbReference type="InterPro" id="IPR016032">
    <property type="entry name" value="Sig_transdc_resp-reg_C-effctor"/>
</dbReference>
<accession>I5B7C6</accession>
<reference evidence="6 7" key="2">
    <citation type="submission" date="2012-02" db="EMBL/GenBank/DDBJ databases">
        <title>Improved High-Quality Draft sequence of Desulfobacter postgatei 2ac9.</title>
        <authorList>
            <consortium name="US DOE Joint Genome Institute"/>
            <person name="Lucas S."/>
            <person name="Han J."/>
            <person name="Lapidus A."/>
            <person name="Cheng J.-F."/>
            <person name="Goodwin L."/>
            <person name="Pitluck S."/>
            <person name="Peters L."/>
            <person name="Ovchinnikova G."/>
            <person name="Held B."/>
            <person name="Detter J.C."/>
            <person name="Han C."/>
            <person name="Tapia R."/>
            <person name="Land M."/>
            <person name="Hauser L."/>
            <person name="Kyrpides N."/>
            <person name="Ivanova N."/>
            <person name="Pagani I."/>
            <person name="Orellana R."/>
            <person name="Lovley D."/>
            <person name="Woyke T."/>
        </authorList>
    </citation>
    <scope>NUCLEOTIDE SEQUENCE [LARGE SCALE GENOMIC DNA]</scope>
    <source>
        <strain evidence="6 7">2ac9</strain>
    </source>
</reference>
<dbReference type="CDD" id="cd06170">
    <property type="entry name" value="LuxR_C_like"/>
    <property type="match status" value="1"/>
</dbReference>
<proteinExistence type="predicted"/>
<dbReference type="Pfam" id="PF00072">
    <property type="entry name" value="Response_reg"/>
    <property type="match status" value="1"/>
</dbReference>
<evidence type="ECO:0000256" key="3">
    <source>
        <dbReference type="PROSITE-ProRule" id="PRU00169"/>
    </source>
</evidence>
<organism evidence="6 7">
    <name type="scientific">Desulfobacter postgatei 2ac9</name>
    <dbReference type="NCBI Taxonomy" id="879212"/>
    <lineage>
        <taxon>Bacteria</taxon>
        <taxon>Pseudomonadati</taxon>
        <taxon>Thermodesulfobacteriota</taxon>
        <taxon>Desulfobacteria</taxon>
        <taxon>Desulfobacterales</taxon>
        <taxon>Desulfobacteraceae</taxon>
        <taxon>Desulfobacter</taxon>
    </lineage>
</organism>
<evidence type="ECO:0000256" key="1">
    <source>
        <dbReference type="ARBA" id="ARBA00022553"/>
    </source>
</evidence>
<dbReference type="eggNOG" id="COG2197">
    <property type="taxonomic scope" value="Bacteria"/>
</dbReference>
<dbReference type="InterPro" id="IPR058245">
    <property type="entry name" value="NreC/VraR/RcsB-like_REC"/>
</dbReference>
<dbReference type="CDD" id="cd17535">
    <property type="entry name" value="REC_NarL-like"/>
    <property type="match status" value="1"/>
</dbReference>
<keyword evidence="1 3" id="KW-0597">Phosphoprotein</keyword>
<name>I5B7C6_9BACT</name>
<feature type="domain" description="Response regulatory" evidence="5">
    <location>
        <begin position="9"/>
        <end position="125"/>
    </location>
</feature>
<dbReference type="RefSeq" id="WP_004075538.1">
    <property type="nucleotide sequence ID" value="NZ_CM001488.1"/>
</dbReference>
<evidence type="ECO:0000259" key="4">
    <source>
        <dbReference type="PROSITE" id="PS50043"/>
    </source>
</evidence>
<dbReference type="SMART" id="SM00448">
    <property type="entry name" value="REC"/>
    <property type="match status" value="1"/>
</dbReference>
<dbReference type="InterPro" id="IPR011006">
    <property type="entry name" value="CheY-like_superfamily"/>
</dbReference>
<dbReference type="GO" id="GO:0000160">
    <property type="term" value="P:phosphorelay signal transduction system"/>
    <property type="evidence" value="ECO:0007669"/>
    <property type="project" value="InterPro"/>
</dbReference>
<dbReference type="SUPFAM" id="SSF46894">
    <property type="entry name" value="C-terminal effector domain of the bipartite response regulators"/>
    <property type="match status" value="1"/>
</dbReference>
<dbReference type="EMBL" id="CM001488">
    <property type="protein sequence ID" value="EIM65389.1"/>
    <property type="molecule type" value="Genomic_DNA"/>
</dbReference>
<keyword evidence="2 6" id="KW-0238">DNA-binding</keyword>
<dbReference type="PROSITE" id="PS50110">
    <property type="entry name" value="RESPONSE_REGULATORY"/>
    <property type="match status" value="1"/>
</dbReference>
<dbReference type="GO" id="GO:0003677">
    <property type="term" value="F:DNA binding"/>
    <property type="evidence" value="ECO:0007669"/>
    <property type="project" value="UniProtKB-KW"/>
</dbReference>
<gene>
    <name evidence="6" type="ORF">DespoDRAFT_03646</name>
</gene>
<dbReference type="PANTHER" id="PTHR43214">
    <property type="entry name" value="TWO-COMPONENT RESPONSE REGULATOR"/>
    <property type="match status" value="1"/>
</dbReference>
<dbReference type="Proteomes" id="UP000005778">
    <property type="component" value="Chromosome"/>
</dbReference>
<dbReference type="AlphaFoldDB" id="I5B7C6"/>
<sequence length="221" mass="25043">MIQTPQKSQIVIVDDHPVFCLGMSELISREPDLTVVACPNTAEKARHIIEQDMPDLIIVDISLAESNGIELVAELRCKCPDLPILVLSMYDDSMYAERALMAGARGYVMKRRAIVQVVEAVRQVLSGHIYASDKIKEKLLNRIISRKPSAMGFSMEILTNREIEVFRLMGEGLDSKEIAARLNLSMKTVGTHRENIKEKLHLKHYTELVKAAVHWVYEMKK</sequence>